<reference evidence="5 6" key="3">
    <citation type="submission" date="2016-01" db="EMBL/GenBank/DDBJ databases">
        <title>The new phylogeny of the genus Mycobacterium.</title>
        <authorList>
            <person name="Tarcisio F."/>
            <person name="Conor M."/>
            <person name="Antonella G."/>
            <person name="Elisabetta G."/>
            <person name="Giulia F.S."/>
            <person name="Sara T."/>
            <person name="Anna F."/>
            <person name="Clotilde B."/>
            <person name="Roberto B."/>
            <person name="Veronica D.S."/>
            <person name="Fabio R."/>
            <person name="Monica P."/>
            <person name="Olivier J."/>
            <person name="Enrico T."/>
            <person name="Nicola S."/>
        </authorList>
    </citation>
    <scope>NUCLEOTIDE SEQUENCE [LARGE SCALE GENOMIC DNA]</scope>
    <source>
        <strain evidence="5 6">DSM 44626</strain>
    </source>
</reference>
<dbReference type="PRINTS" id="PR00081">
    <property type="entry name" value="GDHRDH"/>
</dbReference>
<dbReference type="Gene3D" id="3.40.50.720">
    <property type="entry name" value="NAD(P)-binding Rossmann-like Domain"/>
    <property type="match status" value="1"/>
</dbReference>
<accession>A0A024JZ64</accession>
<dbReference type="InterPro" id="IPR020904">
    <property type="entry name" value="Sc_DH/Rdtase_CS"/>
</dbReference>
<evidence type="ECO:0000313" key="5">
    <source>
        <dbReference type="EMBL" id="ORX05086.1"/>
    </source>
</evidence>
<name>A0A024JZ64_9MYCO</name>
<dbReference type="EMBL" id="LQPY01000015">
    <property type="protein sequence ID" value="ORX05086.1"/>
    <property type="molecule type" value="Genomic_DNA"/>
</dbReference>
<gene>
    <name evidence="5" type="ORF">AWC29_11515</name>
    <name evidence="4" type="ORF">BN973_03466</name>
</gene>
<dbReference type="AlphaFoldDB" id="A0A024JZ64"/>
<dbReference type="RefSeq" id="WP_036469582.1">
    <property type="nucleotide sequence ID" value="NZ_HG964446.1"/>
</dbReference>
<evidence type="ECO:0000256" key="1">
    <source>
        <dbReference type="ARBA" id="ARBA00006484"/>
    </source>
</evidence>
<dbReference type="PANTHER" id="PTHR43639">
    <property type="entry name" value="OXIDOREDUCTASE, SHORT-CHAIN DEHYDROGENASE/REDUCTASE FAMILY (AFU_ORTHOLOGUE AFUA_5G02870)"/>
    <property type="match status" value="1"/>
</dbReference>
<dbReference type="HOGENOM" id="CLU_010194_1_3_11"/>
<dbReference type="SUPFAM" id="SSF51735">
    <property type="entry name" value="NAD(P)-binding Rossmann-fold domains"/>
    <property type="match status" value="1"/>
</dbReference>
<dbReference type="InterPro" id="IPR057326">
    <property type="entry name" value="KR_dom"/>
</dbReference>
<dbReference type="SMART" id="SM00822">
    <property type="entry name" value="PKS_KR"/>
    <property type="match status" value="1"/>
</dbReference>
<reference evidence="4" key="2">
    <citation type="submission" date="2014-04" db="EMBL/GenBank/DDBJ databases">
        <authorList>
            <person name="Urmite Genomes U."/>
        </authorList>
    </citation>
    <scope>NUCLEOTIDE SEQUENCE</scope>
    <source>
        <strain evidence="4">DSM 44626</strain>
    </source>
</reference>
<dbReference type="EMBL" id="HG964446">
    <property type="protein sequence ID" value="CDO89095.1"/>
    <property type="molecule type" value="Genomic_DNA"/>
</dbReference>
<dbReference type="Proteomes" id="UP000193710">
    <property type="component" value="Unassembled WGS sequence"/>
</dbReference>
<feature type="domain" description="Ketoreductase" evidence="3">
    <location>
        <begin position="11"/>
        <end position="195"/>
    </location>
</feature>
<sequence>MALEQFRLDGQVAIVTGAGKGVGAGIARVLAEAGATVVGTARTEADIVATIAGIEDSGGKGLALVADAISRPDGERVVNTTMERYGRIDILVNNVGGSTYARFLDITDEDFKHTFDWCVTSAFIMSQLAAPHMIDAGHGSIINISSGSARFGIRALTAYCVAKGGLEALTRAMAQELAPKIRVNAIALGSFATDGLKGSLDMMPGSLEKMQESTPLHRLGDVEDLGRLAVYLSTRDCYATNAIFHVDGGIDSNNSPLPIPDY</sequence>
<evidence type="ECO:0000313" key="6">
    <source>
        <dbReference type="Proteomes" id="UP000193710"/>
    </source>
</evidence>
<dbReference type="Pfam" id="PF13561">
    <property type="entry name" value="adh_short_C2"/>
    <property type="match status" value="1"/>
</dbReference>
<dbReference type="STRING" id="47839.BN973_03466"/>
<keyword evidence="6" id="KW-1185">Reference proteome</keyword>
<dbReference type="CDD" id="cd05233">
    <property type="entry name" value="SDR_c"/>
    <property type="match status" value="1"/>
</dbReference>
<dbReference type="Proteomes" id="UP000028880">
    <property type="component" value="Unassembled WGS sequence"/>
</dbReference>
<evidence type="ECO:0000313" key="4">
    <source>
        <dbReference type="EMBL" id="CDO89095.1"/>
    </source>
</evidence>
<dbReference type="OrthoDB" id="9803333at2"/>
<dbReference type="eggNOG" id="COG1028">
    <property type="taxonomic scope" value="Bacteria"/>
</dbReference>
<reference evidence="4" key="1">
    <citation type="journal article" date="2014" name="Genome Announc.">
        <title>Draft Genome Sequence of Mycobacterium triplex DSM 44626.</title>
        <authorList>
            <person name="Sassi M."/>
            <person name="Croce O."/>
            <person name="Robert C."/>
            <person name="Raoult D."/>
            <person name="Drancourt M."/>
        </authorList>
    </citation>
    <scope>NUCLEOTIDE SEQUENCE [LARGE SCALE GENOMIC DNA]</scope>
    <source>
        <strain evidence="4">DSM 44626</strain>
    </source>
</reference>
<dbReference type="InterPro" id="IPR002347">
    <property type="entry name" value="SDR_fam"/>
</dbReference>
<evidence type="ECO:0000256" key="2">
    <source>
        <dbReference type="ARBA" id="ARBA00023002"/>
    </source>
</evidence>
<protein>
    <submittedName>
        <fullName evidence="5">Oxidoreductase</fullName>
    </submittedName>
    <submittedName>
        <fullName evidence="4">Short chain dehydrogenase</fullName>
    </submittedName>
</protein>
<dbReference type="GO" id="GO:0016491">
    <property type="term" value="F:oxidoreductase activity"/>
    <property type="evidence" value="ECO:0007669"/>
    <property type="project" value="UniProtKB-KW"/>
</dbReference>
<dbReference type="FunFam" id="3.40.50.720:FF:000084">
    <property type="entry name" value="Short-chain dehydrogenase reductase"/>
    <property type="match status" value="1"/>
</dbReference>
<proteinExistence type="inferred from homology"/>
<dbReference type="PROSITE" id="PS00061">
    <property type="entry name" value="ADH_SHORT"/>
    <property type="match status" value="1"/>
</dbReference>
<dbReference type="PRINTS" id="PR00080">
    <property type="entry name" value="SDRFAMILY"/>
</dbReference>
<dbReference type="PANTHER" id="PTHR43639:SF1">
    <property type="entry name" value="SHORT-CHAIN DEHYDROGENASE_REDUCTASE FAMILY PROTEIN"/>
    <property type="match status" value="1"/>
</dbReference>
<comment type="similarity">
    <text evidence="1">Belongs to the short-chain dehydrogenases/reductases (SDR) family.</text>
</comment>
<organism evidence="4">
    <name type="scientific">Mycobacterium triplex</name>
    <dbReference type="NCBI Taxonomy" id="47839"/>
    <lineage>
        <taxon>Bacteria</taxon>
        <taxon>Bacillati</taxon>
        <taxon>Actinomycetota</taxon>
        <taxon>Actinomycetes</taxon>
        <taxon>Mycobacteriales</taxon>
        <taxon>Mycobacteriaceae</taxon>
        <taxon>Mycobacterium</taxon>
        <taxon>Mycobacterium simiae complex</taxon>
    </lineage>
</organism>
<keyword evidence="2" id="KW-0560">Oxidoreductase</keyword>
<evidence type="ECO:0000259" key="3">
    <source>
        <dbReference type="SMART" id="SM00822"/>
    </source>
</evidence>
<dbReference type="InterPro" id="IPR036291">
    <property type="entry name" value="NAD(P)-bd_dom_sf"/>
</dbReference>